<dbReference type="InterPro" id="IPR015942">
    <property type="entry name" value="Asp/Glu/hydantoin_racemase"/>
</dbReference>
<dbReference type="PROSITE" id="PS00924">
    <property type="entry name" value="ASP_GLU_RACEMASE_2"/>
    <property type="match status" value="1"/>
</dbReference>
<dbReference type="Gene3D" id="3.40.50.1860">
    <property type="match status" value="2"/>
</dbReference>
<evidence type="ECO:0000256" key="3">
    <source>
        <dbReference type="ARBA" id="ARBA00022960"/>
    </source>
</evidence>
<feature type="binding site" evidence="7">
    <location>
        <begin position="7"/>
        <end position="8"/>
    </location>
    <ligand>
        <name>substrate</name>
    </ligand>
</feature>
<dbReference type="RefSeq" id="WP_128465679.1">
    <property type="nucleotide sequence ID" value="NZ_CP035108.1"/>
</dbReference>
<dbReference type="KEGG" id="gtl:EP073_02945"/>
<sequence length="256" mass="27736">MAIGVFDSGIGGLTVFKSIAEHFPALDIYYLGDTARVPYGGKSRETIISYSLECAEYLITKCGAEAIVIACNTASSYAVDIISEKFHVPVTGVVLPGAEQALRVSKKGKIGVIGTRATIRSGSYRAALETMSEIELDIYENACPLFVPIVEEMMTESPIAELAVKMYLEELSKKGIDTLVLGCTHYPLLKNTITRLYPQFSIVDSSEVIIEHLIRSGLNTSGKSVRKLFFTDESPAMEILRNELASGAPAEIISLG</sequence>
<dbReference type="InterPro" id="IPR018187">
    <property type="entry name" value="Asp/Glu_racemase_AS_1"/>
</dbReference>
<feature type="binding site" evidence="7">
    <location>
        <begin position="72"/>
        <end position="73"/>
    </location>
    <ligand>
        <name>substrate</name>
    </ligand>
</feature>
<dbReference type="PANTHER" id="PTHR21198">
    <property type="entry name" value="GLUTAMATE RACEMASE"/>
    <property type="match status" value="1"/>
</dbReference>
<evidence type="ECO:0000256" key="1">
    <source>
        <dbReference type="ARBA" id="ARBA00001602"/>
    </source>
</evidence>
<dbReference type="GO" id="GO:0008881">
    <property type="term" value="F:glutamate racemase activity"/>
    <property type="evidence" value="ECO:0007669"/>
    <property type="project" value="UniProtKB-UniRule"/>
</dbReference>
<dbReference type="NCBIfam" id="TIGR00067">
    <property type="entry name" value="glut_race"/>
    <property type="match status" value="1"/>
</dbReference>
<reference evidence="8 9" key="1">
    <citation type="submission" date="2019-01" db="EMBL/GenBank/DDBJ databases">
        <title>Geovibrio thiophilus DSM 11263, complete genome.</title>
        <authorList>
            <person name="Spring S."/>
            <person name="Bunk B."/>
            <person name="Sproer C."/>
        </authorList>
    </citation>
    <scope>NUCLEOTIDE SEQUENCE [LARGE SCALE GENOMIC DNA]</scope>
    <source>
        <strain evidence="8 9">DSM 11263</strain>
    </source>
</reference>
<accession>A0A3R5YY92</accession>
<dbReference type="GO" id="GO:0071555">
    <property type="term" value="P:cell wall organization"/>
    <property type="evidence" value="ECO:0007669"/>
    <property type="project" value="UniProtKB-KW"/>
</dbReference>
<feature type="active site" description="Proton donor/acceptor" evidence="7">
    <location>
        <position position="183"/>
    </location>
</feature>
<dbReference type="SUPFAM" id="SSF53681">
    <property type="entry name" value="Aspartate/glutamate racemase"/>
    <property type="match status" value="2"/>
</dbReference>
<dbReference type="InterPro" id="IPR033134">
    <property type="entry name" value="Asp/Glu_racemase_AS_2"/>
</dbReference>
<dbReference type="OrthoDB" id="9801055at2"/>
<comment type="catalytic activity">
    <reaction evidence="1 7">
        <text>L-glutamate = D-glutamate</text>
        <dbReference type="Rhea" id="RHEA:12813"/>
        <dbReference type="ChEBI" id="CHEBI:29985"/>
        <dbReference type="ChEBI" id="CHEBI:29986"/>
        <dbReference type="EC" id="5.1.1.3"/>
    </reaction>
</comment>
<dbReference type="UniPathway" id="UPA00219"/>
<evidence type="ECO:0000256" key="4">
    <source>
        <dbReference type="ARBA" id="ARBA00022984"/>
    </source>
</evidence>
<dbReference type="Proteomes" id="UP000287502">
    <property type="component" value="Chromosome"/>
</dbReference>
<name>A0A3R5YY92_9BACT</name>
<dbReference type="GO" id="GO:0009252">
    <property type="term" value="P:peptidoglycan biosynthetic process"/>
    <property type="evidence" value="ECO:0007669"/>
    <property type="project" value="UniProtKB-UniRule"/>
</dbReference>
<dbReference type="PROSITE" id="PS00923">
    <property type="entry name" value="ASP_GLU_RACEMASE_1"/>
    <property type="match status" value="1"/>
</dbReference>
<dbReference type="HAMAP" id="MF_00258">
    <property type="entry name" value="Glu_racemase"/>
    <property type="match status" value="1"/>
</dbReference>
<comment type="pathway">
    <text evidence="7">Cell wall biogenesis; peptidoglycan biosynthesis.</text>
</comment>
<dbReference type="EMBL" id="CP035108">
    <property type="protein sequence ID" value="QAR32392.1"/>
    <property type="molecule type" value="Genomic_DNA"/>
</dbReference>
<gene>
    <name evidence="7 8" type="primary">murI</name>
    <name evidence="8" type="ORF">EP073_02945</name>
</gene>
<dbReference type="EC" id="5.1.1.3" evidence="2 7"/>
<comment type="similarity">
    <text evidence="7">Belongs to the aspartate/glutamate racemases family.</text>
</comment>
<keyword evidence="6 7" id="KW-0961">Cell wall biogenesis/degradation</keyword>
<dbReference type="Pfam" id="PF01177">
    <property type="entry name" value="Asp_Glu_race"/>
    <property type="match status" value="1"/>
</dbReference>
<comment type="function">
    <text evidence="7">Provides the (R)-glutamate required for cell wall biosynthesis.</text>
</comment>
<organism evidence="8 9">
    <name type="scientific">Geovibrio thiophilus</name>
    <dbReference type="NCBI Taxonomy" id="139438"/>
    <lineage>
        <taxon>Bacteria</taxon>
        <taxon>Pseudomonadati</taxon>
        <taxon>Deferribacterota</taxon>
        <taxon>Deferribacteres</taxon>
        <taxon>Deferribacterales</taxon>
        <taxon>Geovibrionaceae</taxon>
        <taxon>Geovibrio</taxon>
    </lineage>
</organism>
<evidence type="ECO:0000256" key="6">
    <source>
        <dbReference type="ARBA" id="ARBA00023316"/>
    </source>
</evidence>
<dbReference type="InterPro" id="IPR001920">
    <property type="entry name" value="Asp/Glu_race"/>
</dbReference>
<feature type="active site" description="Proton donor/acceptor" evidence="7">
    <location>
        <position position="71"/>
    </location>
</feature>
<evidence type="ECO:0000256" key="7">
    <source>
        <dbReference type="HAMAP-Rule" id="MF_00258"/>
    </source>
</evidence>
<dbReference type="AlphaFoldDB" id="A0A3R5YY92"/>
<dbReference type="InterPro" id="IPR004391">
    <property type="entry name" value="Glu_race"/>
</dbReference>
<keyword evidence="3 7" id="KW-0133">Cell shape</keyword>
<feature type="binding site" evidence="7">
    <location>
        <begin position="39"/>
        <end position="40"/>
    </location>
    <ligand>
        <name>substrate</name>
    </ligand>
</feature>
<dbReference type="PANTHER" id="PTHR21198:SF2">
    <property type="entry name" value="GLUTAMATE RACEMASE"/>
    <property type="match status" value="1"/>
</dbReference>
<dbReference type="GO" id="GO:0008360">
    <property type="term" value="P:regulation of cell shape"/>
    <property type="evidence" value="ECO:0007669"/>
    <property type="project" value="UniProtKB-KW"/>
</dbReference>
<feature type="binding site" evidence="7">
    <location>
        <begin position="184"/>
        <end position="185"/>
    </location>
    <ligand>
        <name>substrate</name>
    </ligand>
</feature>
<evidence type="ECO:0000256" key="2">
    <source>
        <dbReference type="ARBA" id="ARBA00013090"/>
    </source>
</evidence>
<keyword evidence="9" id="KW-1185">Reference proteome</keyword>
<evidence type="ECO:0000256" key="5">
    <source>
        <dbReference type="ARBA" id="ARBA00023235"/>
    </source>
</evidence>
<keyword evidence="5 7" id="KW-0413">Isomerase</keyword>
<keyword evidence="4 7" id="KW-0573">Peptidoglycan synthesis</keyword>
<dbReference type="FunFam" id="3.40.50.1860:FF:000001">
    <property type="entry name" value="Glutamate racemase"/>
    <property type="match status" value="1"/>
</dbReference>
<evidence type="ECO:0000313" key="8">
    <source>
        <dbReference type="EMBL" id="QAR32392.1"/>
    </source>
</evidence>
<evidence type="ECO:0000313" key="9">
    <source>
        <dbReference type="Proteomes" id="UP000287502"/>
    </source>
</evidence>
<proteinExistence type="inferred from homology"/>
<protein>
    <recommendedName>
        <fullName evidence="2 7">Glutamate racemase</fullName>
        <ecNumber evidence="2 7">5.1.1.3</ecNumber>
    </recommendedName>
</protein>